<dbReference type="PANTHER" id="PTHR33069">
    <property type="entry name" value="CHROMOSOME 7, WHOLE GENOME SHOTGUN SEQUENCE-RELATED"/>
    <property type="match status" value="1"/>
</dbReference>
<dbReference type="PANTHER" id="PTHR33069:SF3">
    <property type="entry name" value="DYNEIN HEAVY CHAIN TAIL DOMAIN-CONTAINING PROTEIN"/>
    <property type="match status" value="1"/>
</dbReference>
<feature type="compositionally biased region" description="Polar residues" evidence="1">
    <location>
        <begin position="437"/>
        <end position="447"/>
    </location>
</feature>
<keyword evidence="3" id="KW-1185">Reference proteome</keyword>
<dbReference type="VEuPathDB" id="FungiDB:PSTT_08364"/>
<proteinExistence type="predicted"/>
<name>A0A2S4VCW1_9BASI</name>
<dbReference type="AlphaFoldDB" id="A0A2S4VCW1"/>
<protein>
    <submittedName>
        <fullName evidence="2">Uncharacterized protein</fullName>
    </submittedName>
</protein>
<evidence type="ECO:0000313" key="2">
    <source>
        <dbReference type="EMBL" id="POW07318.1"/>
    </source>
</evidence>
<feature type="non-terminal residue" evidence="2">
    <location>
        <position position="1"/>
    </location>
</feature>
<gene>
    <name evidence="2" type="ORF">PSTT_08364</name>
</gene>
<sequence length="734" mass="82888">IKSEERTDLNPLPCEIFTLRLALARIGCGTTKGGFGFGDKKGEQSQRCLIPKNSRGMTRKRKQPQQGHQKRVVDAFDNLGNQYHIALNTIYYPTKNGLMKDELAGRHELIEELRSILLPSVKEDLDFLLLGLDLQELDKHSSPDVELTIEATTNLDQTLDKIIRSVHCISAPFPQGDINDCHLRRCKRFMRKQLHNKVRSIDNKTSLSTILDLHLFPTQSIIPIIKLARIFLNKIAKPTKAEIPFTLDKEISSDDLELLRDGTSRIATRLKSLAEIAVELHEANNGFGDNRELMGRLIICLFADLEAILLLLSLYLIPLPTTGLTNYKSGNQFKTWFHGLETLWRKATHHYLDALAYSEDEDEDDPMSDSTSGASAVPSHMSDQEESPRPNSEVTSGSSGVPSDMSDREETPTPDGEVPWWASEIPSNMTDQDESTRSGSEVTSGSGASVEPSLHMVLHALDTLGYRLHSQVRLIITNELCRLFYHCISFIPICKLVNDKPENLDHQTEMSKLKERVVSVWDDCHRSIDKTIKWLHKKPLGVLQEGWLEAEEKVTQVLETITKLPNPTINSGHRLDSTIPKLDKNTTRNPEAEHVLKVAKSTIPIIKLARILLNRLLEPSRKPTTVPFTMTELVDSDDLSSLCGRPYRIATRLEDLAGLFLRLHRANNGFGNNKQMFRSSIDSLFNTLDGSLNDLTFYLIPLPFKLFPRPQSNNQFAEWFDELKIYGGRPPIII</sequence>
<feature type="compositionally biased region" description="Polar residues" evidence="1">
    <location>
        <begin position="389"/>
        <end position="401"/>
    </location>
</feature>
<evidence type="ECO:0000313" key="3">
    <source>
        <dbReference type="Proteomes" id="UP000239156"/>
    </source>
</evidence>
<feature type="region of interest" description="Disordered" evidence="1">
    <location>
        <begin position="359"/>
        <end position="449"/>
    </location>
</feature>
<reference evidence="2" key="1">
    <citation type="submission" date="2017-12" db="EMBL/GenBank/DDBJ databases">
        <title>Gene loss provides genomic basis for host adaptation in cereal stripe rust fungi.</title>
        <authorList>
            <person name="Xia C."/>
        </authorList>
    </citation>
    <scope>NUCLEOTIDE SEQUENCE [LARGE SCALE GENOMIC DNA]</scope>
    <source>
        <strain evidence="2">93-210</strain>
    </source>
</reference>
<organism evidence="2 3">
    <name type="scientific">Puccinia striiformis</name>
    <dbReference type="NCBI Taxonomy" id="27350"/>
    <lineage>
        <taxon>Eukaryota</taxon>
        <taxon>Fungi</taxon>
        <taxon>Dikarya</taxon>
        <taxon>Basidiomycota</taxon>
        <taxon>Pucciniomycotina</taxon>
        <taxon>Pucciniomycetes</taxon>
        <taxon>Pucciniales</taxon>
        <taxon>Pucciniaceae</taxon>
        <taxon>Puccinia</taxon>
    </lineage>
</organism>
<dbReference type="EMBL" id="PKSL01000076">
    <property type="protein sequence ID" value="POW07318.1"/>
    <property type="molecule type" value="Genomic_DNA"/>
</dbReference>
<dbReference type="Proteomes" id="UP000239156">
    <property type="component" value="Unassembled WGS sequence"/>
</dbReference>
<comment type="caution">
    <text evidence="2">The sequence shown here is derived from an EMBL/GenBank/DDBJ whole genome shotgun (WGS) entry which is preliminary data.</text>
</comment>
<accession>A0A2S4VCW1</accession>
<evidence type="ECO:0000256" key="1">
    <source>
        <dbReference type="SAM" id="MobiDB-lite"/>
    </source>
</evidence>